<dbReference type="EMBL" id="JAKOGG010000008">
    <property type="protein sequence ID" value="MCS4557261.1"/>
    <property type="molecule type" value="Genomic_DNA"/>
</dbReference>
<protein>
    <submittedName>
        <fullName evidence="2">Uncharacterized protein</fullName>
    </submittedName>
</protein>
<evidence type="ECO:0000313" key="3">
    <source>
        <dbReference type="Proteomes" id="UP001201549"/>
    </source>
</evidence>
<dbReference type="Proteomes" id="UP001201549">
    <property type="component" value="Unassembled WGS sequence"/>
</dbReference>
<proteinExistence type="predicted"/>
<dbReference type="RefSeq" id="WP_238896743.1">
    <property type="nucleotide sequence ID" value="NZ_JAKOGG010000008.1"/>
</dbReference>
<keyword evidence="3" id="KW-1185">Reference proteome</keyword>
<gene>
    <name evidence="2" type="ORF">L9G74_12475</name>
</gene>
<evidence type="ECO:0000256" key="1">
    <source>
        <dbReference type="SAM" id="SignalP"/>
    </source>
</evidence>
<accession>A0ABT2FLP6</accession>
<name>A0ABT2FLP6_9GAMM</name>
<sequence length="230" mass="25731">MKTGCLLPFIACCCVGYSYAAETAIYVDWESKYISEGRNNLPSGGVIWSGIDYQNGSVLLFERQGVASSENYVEFNGGIGYQLQFDDWQLIGSYTRLEFFGDERCHDNELAAALEYQAWQWLTPSLVYTHATAANGGFLEFTLAGHWPLNDSLELSPYVTQGWDFGFATADYDGRNNLQFGVIGELQLNPQLALSLHVSRSIAQQDIKHEQGDQCQAQQTFGGVMFSYQF</sequence>
<feature type="chain" id="PRO_5046703205" evidence="1">
    <location>
        <begin position="21"/>
        <end position="230"/>
    </location>
</feature>
<comment type="caution">
    <text evidence="2">The sequence shown here is derived from an EMBL/GenBank/DDBJ whole genome shotgun (WGS) entry which is preliminary data.</text>
</comment>
<evidence type="ECO:0000313" key="2">
    <source>
        <dbReference type="EMBL" id="MCS4557261.1"/>
    </source>
</evidence>
<keyword evidence="1" id="KW-0732">Signal</keyword>
<reference evidence="3" key="1">
    <citation type="submission" date="2023-07" db="EMBL/GenBank/DDBJ databases">
        <title>Shewanella mangrovi sp. nov., an acetaldehyde- degrading bacterium isolated from mangrove sediment.</title>
        <authorList>
            <person name="Liu Y."/>
        </authorList>
    </citation>
    <scope>NUCLEOTIDE SEQUENCE [LARGE SCALE GENOMIC DNA]</scope>
    <source>
        <strain evidence="3">C32</strain>
    </source>
</reference>
<organism evidence="2 3">
    <name type="scientific">Shewanella electrica</name>
    <dbReference type="NCBI Taxonomy" id="515560"/>
    <lineage>
        <taxon>Bacteria</taxon>
        <taxon>Pseudomonadati</taxon>
        <taxon>Pseudomonadota</taxon>
        <taxon>Gammaproteobacteria</taxon>
        <taxon>Alteromonadales</taxon>
        <taxon>Shewanellaceae</taxon>
        <taxon>Shewanella</taxon>
    </lineage>
</organism>
<feature type="signal peptide" evidence="1">
    <location>
        <begin position="1"/>
        <end position="20"/>
    </location>
</feature>